<dbReference type="OrthoDB" id="2879353at2759"/>
<keyword evidence="3" id="KW-1185">Reference proteome</keyword>
<reference evidence="2" key="1">
    <citation type="submission" date="2016-06" db="EMBL/GenBank/DDBJ databases">
        <title>Draft Genome sequence of the fungus Inonotus baumii.</title>
        <authorList>
            <person name="Zhu H."/>
            <person name="Lin W."/>
        </authorList>
    </citation>
    <scope>NUCLEOTIDE SEQUENCE</scope>
    <source>
        <strain evidence="2">821</strain>
    </source>
</reference>
<dbReference type="EMBL" id="LNZH02000046">
    <property type="protein sequence ID" value="OCB91983.1"/>
    <property type="molecule type" value="Genomic_DNA"/>
</dbReference>
<evidence type="ECO:0000313" key="3">
    <source>
        <dbReference type="Proteomes" id="UP000757232"/>
    </source>
</evidence>
<accession>A0A9Q5NBR5</accession>
<dbReference type="Proteomes" id="UP000757232">
    <property type="component" value="Unassembled WGS sequence"/>
</dbReference>
<comment type="caution">
    <text evidence="2">The sequence shown here is derived from an EMBL/GenBank/DDBJ whole genome shotgun (WGS) entry which is preliminary data.</text>
</comment>
<proteinExistence type="predicted"/>
<evidence type="ECO:0000256" key="1">
    <source>
        <dbReference type="SAM" id="MobiDB-lite"/>
    </source>
</evidence>
<feature type="region of interest" description="Disordered" evidence="1">
    <location>
        <begin position="84"/>
        <end position="105"/>
    </location>
</feature>
<protein>
    <submittedName>
        <fullName evidence="2">Uncharacterized protein</fullName>
    </submittedName>
</protein>
<dbReference type="AlphaFoldDB" id="A0A9Q5NBR5"/>
<gene>
    <name evidence="2" type="ORF">A7U60_g715</name>
</gene>
<name>A0A9Q5NBR5_SANBA</name>
<evidence type="ECO:0000313" key="2">
    <source>
        <dbReference type="EMBL" id="OCB91983.1"/>
    </source>
</evidence>
<organism evidence="2 3">
    <name type="scientific">Sanghuangporus baumii</name>
    <name type="common">Phellinus baumii</name>
    <dbReference type="NCBI Taxonomy" id="108892"/>
    <lineage>
        <taxon>Eukaryota</taxon>
        <taxon>Fungi</taxon>
        <taxon>Dikarya</taxon>
        <taxon>Basidiomycota</taxon>
        <taxon>Agaricomycotina</taxon>
        <taxon>Agaricomycetes</taxon>
        <taxon>Hymenochaetales</taxon>
        <taxon>Hymenochaetaceae</taxon>
        <taxon>Sanghuangporus</taxon>
    </lineage>
</organism>
<sequence>MSKSVPGVVARGSTGQVIAYFVVEGTQLSFTSTISPSVQPFTSQDATLKYDNKSDLSSAHNISGSIGTATFSFSFDNGPSITGDLNQPALSSKTSVTGSGTWAAL</sequence>